<keyword evidence="6" id="KW-1185">Reference proteome</keyword>
<reference evidence="7" key="2">
    <citation type="submission" date="2025-08" db="UniProtKB">
        <authorList>
            <consortium name="RefSeq"/>
        </authorList>
    </citation>
    <scope>IDENTIFICATION</scope>
    <source>
        <tissue evidence="7">Whole plant</tissue>
    </source>
</reference>
<dbReference type="InterPro" id="IPR029058">
    <property type="entry name" value="AB_hydrolase_fold"/>
</dbReference>
<feature type="active site" description="Nucleophile" evidence="3">
    <location>
        <position position="167"/>
    </location>
</feature>
<reference evidence="6" key="1">
    <citation type="journal article" date="2016" name="Nat. Genet.">
        <title>The genome sequences of Arachis duranensis and Arachis ipaensis, the diploid ancestors of cultivated peanut.</title>
        <authorList>
            <person name="Bertioli D.J."/>
            <person name="Cannon S.B."/>
            <person name="Froenicke L."/>
            <person name="Huang G."/>
            <person name="Farmer A.D."/>
            <person name="Cannon E.K."/>
            <person name="Liu X."/>
            <person name="Gao D."/>
            <person name="Clevenger J."/>
            <person name="Dash S."/>
            <person name="Ren L."/>
            <person name="Moretzsohn M.C."/>
            <person name="Shirasawa K."/>
            <person name="Huang W."/>
            <person name="Vidigal B."/>
            <person name="Abernathy B."/>
            <person name="Chu Y."/>
            <person name="Niederhuth C.E."/>
            <person name="Umale P."/>
            <person name="Araujo A.C."/>
            <person name="Kozik A."/>
            <person name="Kim K.D."/>
            <person name="Burow M.D."/>
            <person name="Varshney R.K."/>
            <person name="Wang X."/>
            <person name="Zhang X."/>
            <person name="Barkley N."/>
            <person name="Guimaraes P.M."/>
            <person name="Isobe S."/>
            <person name="Guo B."/>
            <person name="Liao B."/>
            <person name="Stalker H.T."/>
            <person name="Schmitz R.J."/>
            <person name="Scheffler B.E."/>
            <person name="Leal-Bertioli S.C."/>
            <person name="Xun X."/>
            <person name="Jackson S.A."/>
            <person name="Michelmore R."/>
            <person name="Ozias-Akins P."/>
        </authorList>
    </citation>
    <scope>NUCLEOTIDE SEQUENCE [LARGE SCALE GENOMIC DNA]</scope>
    <source>
        <strain evidence="6">cv. V14167</strain>
    </source>
</reference>
<evidence type="ECO:0000313" key="7">
    <source>
        <dbReference type="RefSeq" id="XP_015938010.1"/>
    </source>
</evidence>
<feature type="signal peptide" evidence="4">
    <location>
        <begin position="1"/>
        <end position="21"/>
    </location>
</feature>
<accession>A0A6P4B8E2</accession>
<dbReference type="PANTHER" id="PTHR11005">
    <property type="entry name" value="LYSOSOMAL ACID LIPASE-RELATED"/>
    <property type="match status" value="1"/>
</dbReference>
<dbReference type="RefSeq" id="XP_015938010.1">
    <property type="nucleotide sequence ID" value="XM_016082524.3"/>
</dbReference>
<dbReference type="AlphaFoldDB" id="A0A6P4B8E2"/>
<keyword evidence="2" id="KW-0442">Lipid degradation</keyword>
<evidence type="ECO:0000259" key="5">
    <source>
        <dbReference type="Pfam" id="PF04083"/>
    </source>
</evidence>
<keyword evidence="2" id="KW-0443">Lipid metabolism</keyword>
<keyword evidence="4" id="KW-0732">Signal</keyword>
<feature type="domain" description="Partial AB-hydrolase lipase" evidence="5">
    <location>
        <begin position="45"/>
        <end position="92"/>
    </location>
</feature>
<comment type="similarity">
    <text evidence="1 2">Belongs to the AB hydrolase superfamily. Lipase family.</text>
</comment>
<dbReference type="FunFam" id="3.40.50.1820:FF:000126">
    <property type="entry name" value="Lipase"/>
    <property type="match status" value="1"/>
</dbReference>
<keyword evidence="2" id="KW-0378">Hydrolase</keyword>
<feature type="active site" description="Charge relay system" evidence="3">
    <location>
        <position position="338"/>
    </location>
</feature>
<dbReference type="Proteomes" id="UP000515211">
    <property type="component" value="Chromosome 9"/>
</dbReference>
<evidence type="ECO:0000313" key="6">
    <source>
        <dbReference type="Proteomes" id="UP000515211"/>
    </source>
</evidence>
<sequence length="395" mass="44009">MANIVTSLLLVLLIRITPVHGRKPLQENNELPASSSIAAADTGICKIMVTTEDGYILSLQRMPKARSGKAANKPPVFLQHGLFVDGIIWLYNNPEESLGYILADNGYDVWIANSRGSRYSKGHTSLAPDERAYWDWSWDQLLSYDLPASVGYVFKHTGQKMHYVGHSLGTLIGLGAFSENQLLNMLRSAALLSPIAHLNHITSPPSKIAGDLFMADKAYWLGIRKIVPNEAIASKLLKKICKTLKPRDCSNMLDLFTGPNCCINGSRLELIATYEPQASSTKNLIHLSQNIRTGKITKYNYGHREENIQHYGQPNPPPYDMASIPKEFPLFFGYGGTDMLADVTDVQILLSELKDHDRNKLVQVFIKDYAHGDFVMAVNAHKLVYDPLMSFFAAN</sequence>
<evidence type="ECO:0000256" key="1">
    <source>
        <dbReference type="ARBA" id="ARBA00010701"/>
    </source>
</evidence>
<feature type="chain" id="PRO_5028252135" description="Lipase" evidence="4">
    <location>
        <begin position="22"/>
        <end position="395"/>
    </location>
</feature>
<protein>
    <recommendedName>
        <fullName evidence="2">Lipase</fullName>
    </recommendedName>
</protein>
<dbReference type="InterPro" id="IPR025483">
    <property type="entry name" value="Lipase_euk"/>
</dbReference>
<organism evidence="6 7">
    <name type="scientific">Arachis duranensis</name>
    <name type="common">Wild peanut</name>
    <dbReference type="NCBI Taxonomy" id="130453"/>
    <lineage>
        <taxon>Eukaryota</taxon>
        <taxon>Viridiplantae</taxon>
        <taxon>Streptophyta</taxon>
        <taxon>Embryophyta</taxon>
        <taxon>Tracheophyta</taxon>
        <taxon>Spermatophyta</taxon>
        <taxon>Magnoliopsida</taxon>
        <taxon>eudicotyledons</taxon>
        <taxon>Gunneridae</taxon>
        <taxon>Pentapetalae</taxon>
        <taxon>rosids</taxon>
        <taxon>fabids</taxon>
        <taxon>Fabales</taxon>
        <taxon>Fabaceae</taxon>
        <taxon>Papilionoideae</taxon>
        <taxon>50 kb inversion clade</taxon>
        <taxon>dalbergioids sensu lato</taxon>
        <taxon>Dalbergieae</taxon>
        <taxon>Pterocarpus clade</taxon>
        <taxon>Arachis</taxon>
    </lineage>
</organism>
<dbReference type="Gene3D" id="3.40.50.1820">
    <property type="entry name" value="alpha/beta hydrolase"/>
    <property type="match status" value="1"/>
</dbReference>
<feature type="active site" description="Charge relay system" evidence="3">
    <location>
        <position position="371"/>
    </location>
</feature>
<dbReference type="GO" id="GO:0016042">
    <property type="term" value="P:lipid catabolic process"/>
    <property type="evidence" value="ECO:0007669"/>
    <property type="project" value="UniProtKB-KW"/>
</dbReference>
<dbReference type="GeneID" id="107463675"/>
<dbReference type="PIRSF" id="PIRSF000862">
    <property type="entry name" value="Steryl_ester_lip"/>
    <property type="match status" value="1"/>
</dbReference>
<evidence type="ECO:0000256" key="2">
    <source>
        <dbReference type="PIRNR" id="PIRNR000862"/>
    </source>
</evidence>
<dbReference type="KEGG" id="adu:107463675"/>
<dbReference type="SUPFAM" id="SSF53474">
    <property type="entry name" value="alpha/beta-Hydrolases"/>
    <property type="match status" value="1"/>
</dbReference>
<gene>
    <name evidence="7" type="primary">LOC107463675</name>
</gene>
<dbReference type="GO" id="GO:0016788">
    <property type="term" value="F:hydrolase activity, acting on ester bonds"/>
    <property type="evidence" value="ECO:0007669"/>
    <property type="project" value="InterPro"/>
</dbReference>
<evidence type="ECO:0000256" key="4">
    <source>
        <dbReference type="SAM" id="SignalP"/>
    </source>
</evidence>
<evidence type="ECO:0000256" key="3">
    <source>
        <dbReference type="PIRSR" id="PIRSR000862-1"/>
    </source>
</evidence>
<dbReference type="InterPro" id="IPR006693">
    <property type="entry name" value="AB_hydrolase_lipase"/>
</dbReference>
<dbReference type="Pfam" id="PF04083">
    <property type="entry name" value="Abhydro_lipase"/>
    <property type="match status" value="1"/>
</dbReference>
<name>A0A6P4B8E2_ARADU</name>
<proteinExistence type="inferred from homology"/>